<evidence type="ECO:0000313" key="3">
    <source>
        <dbReference type="Proteomes" id="UP000703269"/>
    </source>
</evidence>
<feature type="domain" description="BTB" evidence="1">
    <location>
        <begin position="42"/>
        <end position="115"/>
    </location>
</feature>
<evidence type="ECO:0000259" key="1">
    <source>
        <dbReference type="PROSITE" id="PS50097"/>
    </source>
</evidence>
<accession>A0A9P3G4M8</accession>
<organism evidence="2 3">
    <name type="scientific">Phanerochaete sordida</name>
    <dbReference type="NCBI Taxonomy" id="48140"/>
    <lineage>
        <taxon>Eukaryota</taxon>
        <taxon>Fungi</taxon>
        <taxon>Dikarya</taxon>
        <taxon>Basidiomycota</taxon>
        <taxon>Agaricomycotina</taxon>
        <taxon>Agaricomycetes</taxon>
        <taxon>Polyporales</taxon>
        <taxon>Phanerochaetaceae</taxon>
        <taxon>Phanerochaete</taxon>
    </lineage>
</organism>
<dbReference type="CDD" id="cd18186">
    <property type="entry name" value="BTB_POZ_ZBTB_KLHL-like"/>
    <property type="match status" value="1"/>
</dbReference>
<dbReference type="InterPro" id="IPR011333">
    <property type="entry name" value="SKP1/BTB/POZ_sf"/>
</dbReference>
<dbReference type="EMBL" id="BPQB01000008">
    <property type="protein sequence ID" value="GJE88206.1"/>
    <property type="molecule type" value="Genomic_DNA"/>
</dbReference>
<dbReference type="Gene3D" id="3.30.710.10">
    <property type="entry name" value="Potassium Channel Kv1.1, Chain A"/>
    <property type="match status" value="1"/>
</dbReference>
<dbReference type="PROSITE" id="PS50097">
    <property type="entry name" value="BTB"/>
    <property type="match status" value="1"/>
</dbReference>
<comment type="caution">
    <text evidence="2">The sequence shown here is derived from an EMBL/GenBank/DDBJ whole genome shotgun (WGS) entry which is preliminary data.</text>
</comment>
<dbReference type="InterPro" id="IPR000210">
    <property type="entry name" value="BTB/POZ_dom"/>
</dbReference>
<protein>
    <recommendedName>
        <fullName evidence="1">BTB domain-containing protein</fullName>
    </recommendedName>
</protein>
<reference evidence="2 3" key="1">
    <citation type="submission" date="2021-08" db="EMBL/GenBank/DDBJ databases">
        <title>Draft Genome Sequence of Phanerochaete sordida strain YK-624.</title>
        <authorList>
            <person name="Mori T."/>
            <person name="Dohra H."/>
            <person name="Suzuki T."/>
            <person name="Kawagishi H."/>
            <person name="Hirai H."/>
        </authorList>
    </citation>
    <scope>NUCLEOTIDE SEQUENCE [LARGE SCALE GENOMIC DNA]</scope>
    <source>
        <strain evidence="2 3">YK-624</strain>
    </source>
</reference>
<gene>
    <name evidence="2" type="ORF">PsYK624_042890</name>
</gene>
<keyword evidence="3" id="KW-1185">Reference proteome</keyword>
<proteinExistence type="predicted"/>
<evidence type="ECO:0000313" key="2">
    <source>
        <dbReference type="EMBL" id="GJE88206.1"/>
    </source>
</evidence>
<dbReference type="Proteomes" id="UP000703269">
    <property type="component" value="Unassembled WGS sequence"/>
</dbReference>
<dbReference type="OrthoDB" id="3218112at2759"/>
<dbReference type="AlphaFoldDB" id="A0A9P3G4M8"/>
<dbReference type="Pfam" id="PF00651">
    <property type="entry name" value="BTB"/>
    <property type="match status" value="1"/>
</dbReference>
<name>A0A9P3G4M8_9APHY</name>
<sequence length="368" mass="41567">MSAPQTRSAHAKKRKLAAAGSSVDSVRSSDAALVRDEHIWFEDGFIIIRAGPGCAGEGPVYGFRCHGSVLAARSPVFKIMLQLPTPAHERLEGASCVNLPDSWEDVRDLLRLLYDFVDLTCLGQKQRHSDTLKIISGPLRMAAKYDMESVTKQLTPFLTRDWPSSPGDWLEFEGTLEPAWERQRPQDPAAVVRLAQDVRLRAVLPAAFYELSRSFLRRPPYQDLPDNCADSSLLTRDDLERLAVGRERIQRFVTRDVVQSLRRELELYQIDGADVLCENMTGRAKTPCIAHLLGWWNIRVAMYMEELVHDPLRTLELLSSKVRSAGSDQALRETCGGCRGWCSRFLIDSTFSLWGELPKFFELDSLPF</sequence>